<evidence type="ECO:0000313" key="3">
    <source>
        <dbReference type="EMBL" id="MBO0440163.1"/>
    </source>
</evidence>
<dbReference type="InterPro" id="IPR013783">
    <property type="entry name" value="Ig-like_fold"/>
</dbReference>
<dbReference type="RefSeq" id="WP_207112233.1">
    <property type="nucleotide sequence ID" value="NZ_JAFLWD010000015.1"/>
</dbReference>
<proteinExistence type="predicted"/>
<organism evidence="3 4">
    <name type="scientific">Candidatus Enterococcus ikei</name>
    <dbReference type="NCBI Taxonomy" id="2815326"/>
    <lineage>
        <taxon>Bacteria</taxon>
        <taxon>Bacillati</taxon>
        <taxon>Bacillota</taxon>
        <taxon>Bacilli</taxon>
        <taxon>Lactobacillales</taxon>
        <taxon>Enterococcaceae</taxon>
        <taxon>Enterococcus</taxon>
    </lineage>
</organism>
<dbReference type="Pfam" id="PF18449">
    <property type="entry name" value="Endotoxin_C2"/>
    <property type="match status" value="1"/>
</dbReference>
<feature type="domain" description="Bacterial Ig" evidence="1">
    <location>
        <begin position="376"/>
        <end position="456"/>
    </location>
</feature>
<name>A0ABS3GY17_9ENTE</name>
<protein>
    <recommendedName>
        <fullName evidence="5">Bacterial Ig domain-containing protein</fullName>
    </recommendedName>
</protein>
<dbReference type="EMBL" id="JAFLWD010000015">
    <property type="protein sequence ID" value="MBO0440163.1"/>
    <property type="molecule type" value="Genomic_DNA"/>
</dbReference>
<dbReference type="Pfam" id="PF17936">
    <property type="entry name" value="Big_6"/>
    <property type="match status" value="1"/>
</dbReference>
<dbReference type="Proteomes" id="UP000664632">
    <property type="component" value="Unassembled WGS sequence"/>
</dbReference>
<evidence type="ECO:0000259" key="2">
    <source>
        <dbReference type="Pfam" id="PF18449"/>
    </source>
</evidence>
<accession>A0ABS3GY17</accession>
<dbReference type="Gene3D" id="2.60.40.10">
    <property type="entry name" value="Immunoglobulins"/>
    <property type="match status" value="1"/>
</dbReference>
<dbReference type="InterPro" id="IPR041498">
    <property type="entry name" value="Big_6"/>
</dbReference>
<feature type="domain" description="Pesticidal crystal protein Cry1Aa" evidence="2">
    <location>
        <begin position="216"/>
        <end position="271"/>
    </location>
</feature>
<evidence type="ECO:0000313" key="4">
    <source>
        <dbReference type="Proteomes" id="UP000664632"/>
    </source>
</evidence>
<evidence type="ECO:0000259" key="1">
    <source>
        <dbReference type="Pfam" id="PF17936"/>
    </source>
</evidence>
<dbReference type="InterPro" id="IPR054544">
    <property type="entry name" value="Pest_crys_Cry1Aa_dom-IV"/>
</dbReference>
<comment type="caution">
    <text evidence="3">The sequence shown here is derived from an EMBL/GenBank/DDBJ whole genome shotgun (WGS) entry which is preliminary data.</text>
</comment>
<evidence type="ECO:0008006" key="5">
    <source>
        <dbReference type="Google" id="ProtNLM"/>
    </source>
</evidence>
<keyword evidence="4" id="KW-1185">Reference proteome</keyword>
<reference evidence="3 4" key="1">
    <citation type="submission" date="2021-03" db="EMBL/GenBank/DDBJ databases">
        <title>Enterococcal diversity collection.</title>
        <authorList>
            <person name="Gilmore M.S."/>
            <person name="Schwartzman J."/>
            <person name="Van Tyne D."/>
            <person name="Martin M."/>
            <person name="Earl A.M."/>
            <person name="Manson A.L."/>
            <person name="Straub T."/>
            <person name="Salamzade R."/>
            <person name="Saavedra J."/>
            <person name="Lebreton F."/>
            <person name="Prichula J."/>
            <person name="Schaufler K."/>
            <person name="Gaca A."/>
            <person name="Sgardioli B."/>
            <person name="Wagenaar J."/>
            <person name="Strong T."/>
        </authorList>
    </citation>
    <scope>NUCLEOTIDE SEQUENCE [LARGE SCALE GENOMIC DNA]</scope>
    <source>
        <strain evidence="3 4">DIV0869a</strain>
    </source>
</reference>
<sequence>MKDINTSLANETNQTENYTIVKDDETLMKYSLLKGDQWSPMSARKKISTIPVLTEPQVMYKGDGEKNSAKFLYNREKNTVAIEQSIDARVNMGVRQQIATVKGRSYQFSVKTKSAVIKTTGKTYKAADGFDILDGGISEGDQTSLIPVEYTRVNNSFTESDAAKGKDRTDRVTFKAKSDKTTIELSALSNDQINANGAYWSDISFIDFENGIVESKKLVEDLFTDTTHNSIKLSTTQAIIDKAKARVEELFDEKTKTALLAEITKAQNLMDKIQLKLTVEELTDDRTTLSSQTIKGTTYPEAFLYFSGHEGITEGTLSSGVVDDKRKYLIRADSKGAFEFKLTKGNYFRGGQVITIISALNGKEETVSKTVTDKVAPFKPTLNPLKDTDTEISGSAETDATVKLYDASDDKEITSVKGKTGDQFTLTVPDGYKPYKRYYVTATDAGKNVSEKSDIQEVKDTLPPKATPVKQRIKLGDPLPEITELLTDIDDNAGVDQLTMTITKEADLSKVGATQVEITLTDKAKNKLVVTVPIFVYTEGIIENDQDIFFAEDFSVLAIDFPKDLEDQKKYILDKSKATVWDKEDWSVKETTFQIEVGSLKSEPGVYSVTISGNQLKKTIHVELLKGELTLEKIPTQVSFGEPIIKSNTQYVTSKLGIDLTMKDSRFQRSSWRLVTKLKRPFQNNKDESTTTGLVYKDEDQLLPITTKDTVVLYEEKKIDSNRDVKVTLNQQEGPQILLKVLPGSVRADTDYNSEIMWIIEDAP</sequence>
<gene>
    <name evidence="3" type="ORF">JZO69_07300</name>
</gene>